<sequence>MFNTDYTVSRPTIKENPVRLK</sequence>
<comment type="caution">
    <text evidence="2">The sequence shown here is derived from an EMBL/GenBank/DDBJ whole genome shotgun (WGS) entry which is preliminary data.</text>
</comment>
<accession>A0A482VG96</accession>
<dbReference type="AlphaFoldDB" id="A0A482VG96"/>
<gene>
    <name evidence="2" type="ORF">BDFB_011446</name>
</gene>
<evidence type="ECO:0000313" key="3">
    <source>
        <dbReference type="Proteomes" id="UP000292052"/>
    </source>
</evidence>
<keyword evidence="3" id="KW-1185">Reference proteome</keyword>
<protein>
    <submittedName>
        <fullName evidence="2">Uncharacterized protein</fullName>
    </submittedName>
</protein>
<evidence type="ECO:0000313" key="2">
    <source>
        <dbReference type="EMBL" id="RZC10190.1"/>
    </source>
</evidence>
<organism evidence="2 3">
    <name type="scientific">Asbolus verrucosus</name>
    <name type="common">Desert ironclad beetle</name>
    <dbReference type="NCBI Taxonomy" id="1661398"/>
    <lineage>
        <taxon>Eukaryota</taxon>
        <taxon>Metazoa</taxon>
        <taxon>Ecdysozoa</taxon>
        <taxon>Arthropoda</taxon>
        <taxon>Hexapoda</taxon>
        <taxon>Insecta</taxon>
        <taxon>Pterygota</taxon>
        <taxon>Neoptera</taxon>
        <taxon>Endopterygota</taxon>
        <taxon>Coleoptera</taxon>
        <taxon>Polyphaga</taxon>
        <taxon>Cucujiformia</taxon>
        <taxon>Tenebrionidae</taxon>
        <taxon>Pimeliinae</taxon>
        <taxon>Asbolus</taxon>
    </lineage>
</organism>
<proteinExistence type="predicted"/>
<reference evidence="2 3" key="1">
    <citation type="submission" date="2017-03" db="EMBL/GenBank/DDBJ databases">
        <title>Genome of the blue death feigning beetle - Asbolus verrucosus.</title>
        <authorList>
            <person name="Rider S.D."/>
        </authorList>
    </citation>
    <scope>NUCLEOTIDE SEQUENCE [LARGE SCALE GENOMIC DNA]</scope>
    <source>
        <strain evidence="2">Butters</strain>
        <tissue evidence="2">Head and leg muscle</tissue>
    </source>
</reference>
<evidence type="ECO:0000256" key="1">
    <source>
        <dbReference type="SAM" id="MobiDB-lite"/>
    </source>
</evidence>
<feature type="compositionally biased region" description="Basic and acidic residues" evidence="1">
    <location>
        <begin position="12"/>
        <end position="21"/>
    </location>
</feature>
<dbReference type="EMBL" id="QDEB01104956">
    <property type="protein sequence ID" value="RZC10190.1"/>
    <property type="molecule type" value="Genomic_DNA"/>
</dbReference>
<feature type="compositionally biased region" description="Polar residues" evidence="1">
    <location>
        <begin position="1"/>
        <end position="10"/>
    </location>
</feature>
<dbReference type="Proteomes" id="UP000292052">
    <property type="component" value="Unassembled WGS sequence"/>
</dbReference>
<feature type="region of interest" description="Disordered" evidence="1">
    <location>
        <begin position="1"/>
        <end position="21"/>
    </location>
</feature>
<name>A0A482VG96_ASBVE</name>